<dbReference type="PANTHER" id="PTHR35040">
    <property type="match status" value="1"/>
</dbReference>
<dbReference type="Pfam" id="PF12138">
    <property type="entry name" value="Spherulin4"/>
    <property type="match status" value="1"/>
</dbReference>
<dbReference type="OrthoDB" id="5342184at2759"/>
<evidence type="ECO:0000313" key="2">
    <source>
        <dbReference type="Proteomes" id="UP000800040"/>
    </source>
</evidence>
<evidence type="ECO:0000313" key="1">
    <source>
        <dbReference type="EMBL" id="KAF1830628.1"/>
    </source>
</evidence>
<dbReference type="Proteomes" id="UP000800040">
    <property type="component" value="Unassembled WGS sequence"/>
</dbReference>
<dbReference type="InterPro" id="IPR021986">
    <property type="entry name" value="Spherulin4"/>
</dbReference>
<organism evidence="1 2">
    <name type="scientific">Decorospora gaudefroyi</name>
    <dbReference type="NCBI Taxonomy" id="184978"/>
    <lineage>
        <taxon>Eukaryota</taxon>
        <taxon>Fungi</taxon>
        <taxon>Dikarya</taxon>
        <taxon>Ascomycota</taxon>
        <taxon>Pezizomycotina</taxon>
        <taxon>Dothideomycetes</taxon>
        <taxon>Pleosporomycetidae</taxon>
        <taxon>Pleosporales</taxon>
        <taxon>Pleosporineae</taxon>
        <taxon>Pleosporaceae</taxon>
        <taxon>Decorospora</taxon>
    </lineage>
</organism>
<accession>A0A6A5K008</accession>
<dbReference type="AlphaFoldDB" id="A0A6A5K008"/>
<dbReference type="EMBL" id="ML975389">
    <property type="protein sequence ID" value="KAF1830628.1"/>
    <property type="molecule type" value="Genomic_DNA"/>
</dbReference>
<protein>
    <recommendedName>
        <fullName evidence="3">Spherulation-specific family 4</fullName>
    </recommendedName>
</protein>
<dbReference type="PANTHER" id="PTHR35040:SF7">
    <property type="entry name" value="FIBRONECTIN TYPE-III DOMAIN-CONTAINING PROTEIN-RELATED"/>
    <property type="match status" value="1"/>
</dbReference>
<proteinExistence type="predicted"/>
<sequence length="255" mass="28577">MSILLPLYVYPSAGAWDPLYAAAKAHRDVDFTVIINPCSGPCMGSLPDQVYLDEIPKLHAHPNVRTLGYVATHYASKPIEAVLSEIETYAKWPKATNMTKMRVDGIFLDETPSAFDARHYTYLQRAGRAVQNESAFSHRFVAHNPGLVAPALLASPTVLQESYLNLTDLTVVFEERFEKFLDKDTMGPLQAHKRIRRNKLAVILHSLPNLSRHVLEFVVEQVEDTADWVFLTDLMNGDYAGFSPMFADLVRAVDG</sequence>
<gene>
    <name evidence="1" type="ORF">BDW02DRAFT_633474</name>
</gene>
<name>A0A6A5K008_9PLEO</name>
<evidence type="ECO:0008006" key="3">
    <source>
        <dbReference type="Google" id="ProtNLM"/>
    </source>
</evidence>
<reference evidence="1" key="1">
    <citation type="submission" date="2020-01" db="EMBL/GenBank/DDBJ databases">
        <authorList>
            <consortium name="DOE Joint Genome Institute"/>
            <person name="Haridas S."/>
            <person name="Albert R."/>
            <person name="Binder M."/>
            <person name="Bloem J."/>
            <person name="Labutti K."/>
            <person name="Salamov A."/>
            <person name="Andreopoulos B."/>
            <person name="Baker S.E."/>
            <person name="Barry K."/>
            <person name="Bills G."/>
            <person name="Bluhm B.H."/>
            <person name="Cannon C."/>
            <person name="Castanera R."/>
            <person name="Culley D.E."/>
            <person name="Daum C."/>
            <person name="Ezra D."/>
            <person name="Gonzalez J.B."/>
            <person name="Henrissat B."/>
            <person name="Kuo A."/>
            <person name="Liang C."/>
            <person name="Lipzen A."/>
            <person name="Lutzoni F."/>
            <person name="Magnuson J."/>
            <person name="Mondo S."/>
            <person name="Nolan M."/>
            <person name="Ohm R."/>
            <person name="Pangilinan J."/>
            <person name="Park H.-J."/>
            <person name="Ramirez L."/>
            <person name="Alfaro M."/>
            <person name="Sun H."/>
            <person name="Tritt A."/>
            <person name="Yoshinaga Y."/>
            <person name="Zwiers L.-H."/>
            <person name="Turgeon B.G."/>
            <person name="Goodwin S.B."/>
            <person name="Spatafora J.W."/>
            <person name="Crous P.W."/>
            <person name="Grigoriev I.V."/>
        </authorList>
    </citation>
    <scope>NUCLEOTIDE SEQUENCE</scope>
    <source>
        <strain evidence="1">P77</strain>
    </source>
</reference>
<keyword evidence="2" id="KW-1185">Reference proteome</keyword>